<reference evidence="6 7" key="1">
    <citation type="submission" date="2018-10" db="EMBL/GenBank/DDBJ databases">
        <title>Genome Sequence of Cohnella sp.</title>
        <authorList>
            <person name="Srinivasan S."/>
            <person name="Kim M.K."/>
        </authorList>
    </citation>
    <scope>NUCLEOTIDE SEQUENCE [LARGE SCALE GENOMIC DNA]</scope>
    <source>
        <strain evidence="6 7">18JY8-7</strain>
    </source>
</reference>
<evidence type="ECO:0000256" key="2">
    <source>
        <dbReference type="ARBA" id="ARBA00022630"/>
    </source>
</evidence>
<dbReference type="Proteomes" id="UP000269097">
    <property type="component" value="Chromosome"/>
</dbReference>
<evidence type="ECO:0000256" key="3">
    <source>
        <dbReference type="ARBA" id="ARBA00022827"/>
    </source>
</evidence>
<dbReference type="SUPFAM" id="SSF54373">
    <property type="entry name" value="FAD-linked reductases, C-terminal domain"/>
    <property type="match status" value="1"/>
</dbReference>
<evidence type="ECO:0000256" key="1">
    <source>
        <dbReference type="ARBA" id="ARBA00001974"/>
    </source>
</evidence>
<keyword evidence="3" id="KW-0274">FAD</keyword>
<organism evidence="6 7">
    <name type="scientific">Cohnella candidum</name>
    <dbReference type="NCBI Taxonomy" id="2674991"/>
    <lineage>
        <taxon>Bacteria</taxon>
        <taxon>Bacillati</taxon>
        <taxon>Bacillota</taxon>
        <taxon>Bacilli</taxon>
        <taxon>Bacillales</taxon>
        <taxon>Paenibacillaceae</taxon>
        <taxon>Cohnella</taxon>
    </lineage>
</organism>
<dbReference type="PANTHER" id="PTHR10961">
    <property type="entry name" value="PEROXISOMAL SARCOSINE OXIDASE"/>
    <property type="match status" value="1"/>
</dbReference>
<protein>
    <submittedName>
        <fullName evidence="6">N-methyl-L-tryptophan oxidase</fullName>
    </submittedName>
</protein>
<dbReference type="NCBIfam" id="NF008425">
    <property type="entry name" value="PRK11259.1"/>
    <property type="match status" value="1"/>
</dbReference>
<proteinExistence type="predicted"/>
<dbReference type="AlphaFoldDB" id="A0A3G3JYX2"/>
<dbReference type="InterPro" id="IPR045170">
    <property type="entry name" value="MTOX"/>
</dbReference>
<comment type="cofactor">
    <cofactor evidence="1">
        <name>FAD</name>
        <dbReference type="ChEBI" id="CHEBI:57692"/>
    </cofactor>
</comment>
<evidence type="ECO:0000313" key="6">
    <source>
        <dbReference type="EMBL" id="AYQ73445.1"/>
    </source>
</evidence>
<dbReference type="RefSeq" id="WP_123041527.1">
    <property type="nucleotide sequence ID" value="NZ_CP033433.1"/>
</dbReference>
<dbReference type="GO" id="GO:0008115">
    <property type="term" value="F:sarcosine oxidase activity"/>
    <property type="evidence" value="ECO:0007669"/>
    <property type="project" value="TreeGrafter"/>
</dbReference>
<dbReference type="InterPro" id="IPR006076">
    <property type="entry name" value="FAD-dep_OxRdtase"/>
</dbReference>
<gene>
    <name evidence="6" type="ORF">EAV92_13195</name>
</gene>
<keyword evidence="2" id="KW-0285">Flavoprotein</keyword>
<evidence type="ECO:0000313" key="7">
    <source>
        <dbReference type="Proteomes" id="UP000269097"/>
    </source>
</evidence>
<accession>A0A3G3JYX2</accession>
<dbReference type="Gene3D" id="3.30.9.10">
    <property type="entry name" value="D-Amino Acid Oxidase, subunit A, domain 2"/>
    <property type="match status" value="1"/>
</dbReference>
<dbReference type="Pfam" id="PF01266">
    <property type="entry name" value="DAO"/>
    <property type="match status" value="1"/>
</dbReference>
<dbReference type="GO" id="GO:0050660">
    <property type="term" value="F:flavin adenine dinucleotide binding"/>
    <property type="evidence" value="ECO:0007669"/>
    <property type="project" value="InterPro"/>
</dbReference>
<dbReference type="GO" id="GO:0005829">
    <property type="term" value="C:cytosol"/>
    <property type="evidence" value="ECO:0007669"/>
    <property type="project" value="TreeGrafter"/>
</dbReference>
<sequence>MGTGISKSYEVIVIGAGSMGMSAGYHLARRGVKTLLIDAFDPPHAHGSHHGEPRLIRHAYHGGETYIRLAQRADRLWRELEALAGEPLLVRSGVLNLAPEELVSFDERALDAARLGVVTELLDAAEIRKRWPGFAVPEHFRGLYEPDAGYLNSERCVAAYRKLALRAGATLLTNTFVKDVKVTGNAFSFVATKDDVYYADNVIVCAGAWFQTLKPFMHMPVRSVRKCVGWFETAGPEYRAGSFPGFTLGTGEGGYYGFPDIGGAGLKIGRHDGGVEWKPGEPFLPFGDDPEDEGDLRRALESFLPGASGRLIRGAACKYELSPDEHFIIDAHPAYPNVLLAGGFSGHGFKFASAVGEALADLTINRETELDLGMFSYWRFEETRSRIDFQI</sequence>
<dbReference type="EMBL" id="CP033433">
    <property type="protein sequence ID" value="AYQ73445.1"/>
    <property type="molecule type" value="Genomic_DNA"/>
</dbReference>
<feature type="domain" description="FAD dependent oxidoreductase" evidence="5">
    <location>
        <begin position="11"/>
        <end position="362"/>
    </location>
</feature>
<keyword evidence="4" id="KW-0560">Oxidoreductase</keyword>
<dbReference type="PANTHER" id="PTHR10961:SF7">
    <property type="entry name" value="FAD DEPENDENT OXIDOREDUCTASE DOMAIN-CONTAINING PROTEIN"/>
    <property type="match status" value="1"/>
</dbReference>
<name>A0A3G3JYX2_9BACL</name>
<dbReference type="SUPFAM" id="SSF51905">
    <property type="entry name" value="FAD/NAD(P)-binding domain"/>
    <property type="match status" value="1"/>
</dbReference>
<keyword evidence="7" id="KW-1185">Reference proteome</keyword>
<dbReference type="InterPro" id="IPR036188">
    <property type="entry name" value="FAD/NAD-bd_sf"/>
</dbReference>
<evidence type="ECO:0000256" key="4">
    <source>
        <dbReference type="ARBA" id="ARBA00023002"/>
    </source>
</evidence>
<dbReference type="KEGG" id="coh:EAV92_13195"/>
<evidence type="ECO:0000259" key="5">
    <source>
        <dbReference type="Pfam" id="PF01266"/>
    </source>
</evidence>
<dbReference type="Gene3D" id="3.50.50.60">
    <property type="entry name" value="FAD/NAD(P)-binding domain"/>
    <property type="match status" value="1"/>
</dbReference>